<evidence type="ECO:0000313" key="2">
    <source>
        <dbReference type="EMBL" id="GFY87840.1"/>
    </source>
</evidence>
<dbReference type="EMBL" id="BJWL01000005">
    <property type="protein sequence ID" value="GFY87840.1"/>
    <property type="molecule type" value="Genomic_DNA"/>
</dbReference>
<dbReference type="Proteomes" id="UP000585474">
    <property type="component" value="Unassembled WGS sequence"/>
</dbReference>
<name>A0A7J0ENI3_9ERIC</name>
<proteinExistence type="predicted"/>
<gene>
    <name evidence="2" type="ORF">Acr_05g0014790</name>
</gene>
<feature type="compositionally biased region" description="Low complexity" evidence="1">
    <location>
        <begin position="91"/>
        <end position="101"/>
    </location>
</feature>
<accession>A0A7J0ENI3</accession>
<keyword evidence="3" id="KW-1185">Reference proteome</keyword>
<feature type="region of interest" description="Disordered" evidence="1">
    <location>
        <begin position="75"/>
        <end position="101"/>
    </location>
</feature>
<comment type="caution">
    <text evidence="2">The sequence shown here is derived from an EMBL/GenBank/DDBJ whole genome shotgun (WGS) entry which is preliminary data.</text>
</comment>
<evidence type="ECO:0000256" key="1">
    <source>
        <dbReference type="SAM" id="MobiDB-lite"/>
    </source>
</evidence>
<dbReference type="AlphaFoldDB" id="A0A7J0ENI3"/>
<sequence length="175" mass="19474">MFNLILESSLENTTRGFLPFRILITAFLGDHQIVPASHETRIPPSKPISHQTLLLSNAHLGVAAPPPRLRPHTVEIVPSDDETPPTPRVGPSTSTATTAAPAVPNPAITALVAHVDMIHKDLIERIGHIHKRVDHIAERHEHDIKDIRDTLSALSQRHTEFIIDVNTFIQSIRRR</sequence>
<reference evidence="2 3" key="1">
    <citation type="submission" date="2019-07" db="EMBL/GenBank/DDBJ databases">
        <title>De Novo Assembly of kiwifruit Actinidia rufa.</title>
        <authorList>
            <person name="Sugita-Konishi S."/>
            <person name="Sato K."/>
            <person name="Mori E."/>
            <person name="Abe Y."/>
            <person name="Kisaki G."/>
            <person name="Hamano K."/>
            <person name="Suezawa K."/>
            <person name="Otani M."/>
            <person name="Fukuda T."/>
            <person name="Manabe T."/>
            <person name="Gomi K."/>
            <person name="Tabuchi M."/>
            <person name="Akimitsu K."/>
            <person name="Kataoka I."/>
        </authorList>
    </citation>
    <scope>NUCLEOTIDE SEQUENCE [LARGE SCALE GENOMIC DNA]</scope>
    <source>
        <strain evidence="3">cv. Fuchu</strain>
    </source>
</reference>
<protein>
    <submittedName>
        <fullName evidence="2">Uncharacterized protein</fullName>
    </submittedName>
</protein>
<evidence type="ECO:0000313" key="3">
    <source>
        <dbReference type="Proteomes" id="UP000585474"/>
    </source>
</evidence>
<organism evidence="2 3">
    <name type="scientific">Actinidia rufa</name>
    <dbReference type="NCBI Taxonomy" id="165716"/>
    <lineage>
        <taxon>Eukaryota</taxon>
        <taxon>Viridiplantae</taxon>
        <taxon>Streptophyta</taxon>
        <taxon>Embryophyta</taxon>
        <taxon>Tracheophyta</taxon>
        <taxon>Spermatophyta</taxon>
        <taxon>Magnoliopsida</taxon>
        <taxon>eudicotyledons</taxon>
        <taxon>Gunneridae</taxon>
        <taxon>Pentapetalae</taxon>
        <taxon>asterids</taxon>
        <taxon>Ericales</taxon>
        <taxon>Actinidiaceae</taxon>
        <taxon>Actinidia</taxon>
    </lineage>
</organism>